<feature type="transmembrane region" description="Helical" evidence="1">
    <location>
        <begin position="23"/>
        <end position="47"/>
    </location>
</feature>
<keyword evidence="1" id="KW-0472">Membrane</keyword>
<gene>
    <name evidence="2" type="ORF">JQ615_26455</name>
</gene>
<evidence type="ECO:0000313" key="3">
    <source>
        <dbReference type="Proteomes" id="UP001315278"/>
    </source>
</evidence>
<sequence>MTNTIDHDPRYPSSERAQRVHDILLVSSFAIWAMLIGFAPVMTYHWLAT</sequence>
<comment type="caution">
    <text evidence="2">The sequence shown here is derived from an EMBL/GenBank/DDBJ whole genome shotgun (WGS) entry which is preliminary data.</text>
</comment>
<evidence type="ECO:0000313" key="2">
    <source>
        <dbReference type="EMBL" id="MBR0798936.1"/>
    </source>
</evidence>
<dbReference type="RefSeq" id="WP_212399893.1">
    <property type="nucleotide sequence ID" value="NZ_JAFCJH010000032.1"/>
</dbReference>
<name>A0ABS5FQ56_9BRAD</name>
<dbReference type="Proteomes" id="UP001315278">
    <property type="component" value="Unassembled WGS sequence"/>
</dbReference>
<organism evidence="2 3">
    <name type="scientific">Bradyrhizobium jicamae</name>
    <dbReference type="NCBI Taxonomy" id="280332"/>
    <lineage>
        <taxon>Bacteria</taxon>
        <taxon>Pseudomonadati</taxon>
        <taxon>Pseudomonadota</taxon>
        <taxon>Alphaproteobacteria</taxon>
        <taxon>Hyphomicrobiales</taxon>
        <taxon>Nitrobacteraceae</taxon>
        <taxon>Bradyrhizobium</taxon>
    </lineage>
</organism>
<proteinExistence type="predicted"/>
<keyword evidence="1" id="KW-0812">Transmembrane</keyword>
<keyword evidence="1" id="KW-1133">Transmembrane helix</keyword>
<protein>
    <submittedName>
        <fullName evidence="2">Uncharacterized protein</fullName>
    </submittedName>
</protein>
<accession>A0ABS5FQ56</accession>
<dbReference type="EMBL" id="JAFCJH010000032">
    <property type="protein sequence ID" value="MBR0798936.1"/>
    <property type="molecule type" value="Genomic_DNA"/>
</dbReference>
<keyword evidence="3" id="KW-1185">Reference proteome</keyword>
<reference evidence="3" key="1">
    <citation type="journal article" date="2021" name="ISME J.">
        <title>Evolutionary origin and ecological implication of a unique nif island in free-living Bradyrhizobium lineages.</title>
        <authorList>
            <person name="Tao J."/>
        </authorList>
    </citation>
    <scope>NUCLEOTIDE SEQUENCE [LARGE SCALE GENOMIC DNA]</scope>
    <source>
        <strain evidence="3">SZCCT0434</strain>
    </source>
</reference>
<evidence type="ECO:0000256" key="1">
    <source>
        <dbReference type="SAM" id="Phobius"/>
    </source>
</evidence>